<evidence type="ECO:0000256" key="2">
    <source>
        <dbReference type="ARBA" id="ARBA00022679"/>
    </source>
</evidence>
<reference evidence="3 4" key="1">
    <citation type="submission" date="2015-10" db="EMBL/GenBank/DDBJ databases">
        <authorList>
            <person name="Gilbert D.G."/>
        </authorList>
    </citation>
    <scope>NUCLEOTIDE SEQUENCE [LARGE SCALE GENOMIC DNA]</scope>
    <source>
        <strain evidence="4">HZ-22</strain>
    </source>
</reference>
<dbReference type="OrthoDB" id="9797795at2"/>
<name>A0A0P0CIS8_9FLAO</name>
<sequence length="350" mass="39777">MSFSRKINAKRRKLTNALTKNVGNQSLDEQIAKHPNADIKRVLISRPNHRLGNMLLITPLVQEVIEAFPNCKIDLFVKGGVAPILFENYNQIDYIIKLPKKHFNDLFGYFKGWFFIRKYHYDLVINGDKNSSSGRLSTKLAKGTFKIFGDIDEAETSQYKDFVHIAKYPIYNFRQFLLKIGIDRRQKPMPLLNLKLSASEILKGKKILDDLVKNDKKTLALYTFATADKCYSEDWWNEFYQKLLTAFPDYNIIEVLPVENVSQLGFKALSLYSTDVREMAALFANTSMYIGADCGIMHLASAALTTTIGLFSRSNLPIYEPYGNGSIAINTQSCDTDCCIASIKEVLNQS</sequence>
<dbReference type="STRING" id="1736674.APS56_03505"/>
<dbReference type="GO" id="GO:0005829">
    <property type="term" value="C:cytosol"/>
    <property type="evidence" value="ECO:0007669"/>
    <property type="project" value="TreeGrafter"/>
</dbReference>
<organism evidence="3 4">
    <name type="scientific">Pseudalgibacter alginicilyticus</name>
    <dbReference type="NCBI Taxonomy" id="1736674"/>
    <lineage>
        <taxon>Bacteria</taxon>
        <taxon>Pseudomonadati</taxon>
        <taxon>Bacteroidota</taxon>
        <taxon>Flavobacteriia</taxon>
        <taxon>Flavobacteriales</taxon>
        <taxon>Flavobacteriaceae</taxon>
        <taxon>Pseudalgibacter</taxon>
    </lineage>
</organism>
<dbReference type="Proteomes" id="UP000057981">
    <property type="component" value="Chromosome"/>
</dbReference>
<protein>
    <submittedName>
        <fullName evidence="3">ADP-heptose--LPS heptosyltransferase</fullName>
    </submittedName>
</protein>
<dbReference type="AlphaFoldDB" id="A0A0P0CIS8"/>
<evidence type="ECO:0000313" key="4">
    <source>
        <dbReference type="Proteomes" id="UP000057981"/>
    </source>
</evidence>
<evidence type="ECO:0000313" key="3">
    <source>
        <dbReference type="EMBL" id="ALJ04263.1"/>
    </source>
</evidence>
<proteinExistence type="predicted"/>
<keyword evidence="2 3" id="KW-0808">Transferase</keyword>
<dbReference type="InterPro" id="IPR051199">
    <property type="entry name" value="LPS_LOS_Heptosyltrfase"/>
</dbReference>
<dbReference type="SUPFAM" id="SSF53756">
    <property type="entry name" value="UDP-Glycosyltransferase/glycogen phosphorylase"/>
    <property type="match status" value="1"/>
</dbReference>
<dbReference type="GO" id="GO:0008713">
    <property type="term" value="F:ADP-heptose-lipopolysaccharide heptosyltransferase activity"/>
    <property type="evidence" value="ECO:0007669"/>
    <property type="project" value="TreeGrafter"/>
</dbReference>
<dbReference type="KEGG" id="ahz:APS56_03505"/>
<dbReference type="GO" id="GO:0009244">
    <property type="term" value="P:lipopolysaccharide core region biosynthetic process"/>
    <property type="evidence" value="ECO:0007669"/>
    <property type="project" value="TreeGrafter"/>
</dbReference>
<dbReference type="EMBL" id="CP012898">
    <property type="protein sequence ID" value="ALJ04263.1"/>
    <property type="molecule type" value="Genomic_DNA"/>
</dbReference>
<dbReference type="PANTHER" id="PTHR30160">
    <property type="entry name" value="TETRAACYLDISACCHARIDE 4'-KINASE-RELATED"/>
    <property type="match status" value="1"/>
</dbReference>
<keyword evidence="1" id="KW-0328">Glycosyltransferase</keyword>
<dbReference type="RefSeq" id="WP_054724816.1">
    <property type="nucleotide sequence ID" value="NZ_CP012898.1"/>
</dbReference>
<dbReference type="Pfam" id="PF01075">
    <property type="entry name" value="Glyco_transf_9"/>
    <property type="match status" value="1"/>
</dbReference>
<evidence type="ECO:0000256" key="1">
    <source>
        <dbReference type="ARBA" id="ARBA00022676"/>
    </source>
</evidence>
<dbReference type="PATRIC" id="fig|1736674.3.peg.723"/>
<dbReference type="CDD" id="cd03789">
    <property type="entry name" value="GT9_LPS_heptosyltransferase"/>
    <property type="match status" value="1"/>
</dbReference>
<dbReference type="InterPro" id="IPR002201">
    <property type="entry name" value="Glyco_trans_9"/>
</dbReference>
<gene>
    <name evidence="3" type="ORF">APS56_03505</name>
</gene>
<keyword evidence="4" id="KW-1185">Reference proteome</keyword>
<dbReference type="Gene3D" id="3.40.50.2000">
    <property type="entry name" value="Glycogen Phosphorylase B"/>
    <property type="match status" value="2"/>
</dbReference>
<accession>A0A0P0CIS8</accession>